<dbReference type="Gene3D" id="1.10.1330.10">
    <property type="entry name" value="Dockerin domain"/>
    <property type="match status" value="1"/>
</dbReference>
<sequence length="1593" mass="169510">MFDGESLVVFGPDSVSIQSSKRPLSIPDLPDTQPDDSRMFASLWLPSLKHQLRSRFSRSTRARRNRHQLPSAQTLVARNAAETLEDRTLLTAFTVVNTNDSGAGSLRDAIEQANANAGADTISFDAALAGETFLFSEQLKILDELSIVGLGADQMTFQVDGGSDDNFSLIFIEDYDSENIYSVDISGISFDGVGKGRAIYSMKNLTVTDCQFTNLSARKNGGAIFAKRYLTVRNSSFSNNETEYSGGAIYHSIAYVDFMPDYHFIVSDSYFYKNIAGSSGGGICTNSATQEVLDGYSGLQLSSSTFIQNESSSSGGGVSVLNGWMDISDSKFISNKSVRGGGLSQQLSNSYRNTDTASKVSNCDFIENSASYGGGGFYQATWSEAIYELDGNERELTVAGCDFRANTAVERGGGMCLTSGNIGVTILDTVVSGNSSEIDGGGIFTATKNIFVDRCLIDNNYAIEAGGGTYSLQHLLITNSTVSKNTTDKLGGGVYASGYFTLSASTVVLNSAGERGGGFYENNPSTYYSTGGTNSIIAGNVAAYSGAQTDGSSQWNNCIIQDSTDGLLDPVLRDNGGSTKTHALLFNSAAINAGNNGAAEYLELITDQRGAGFSRFVDETVDIGAFESESLHLLVDSATDTDDGDYSVGNLSLREAIKLSNESATTDTITFDASLFDQTLMLFNELVITDDVTIIGHGAEHLTLSGDGTRRLFRIDDGDEETSISVELSGFTLTNGFANYTSGGAIHSLETLSISDVVFADNQASVFSGSIHGGSYGGAIYSAGDLTVTNSTFIRNSADWSGGAIYSTEGLLSITGCDFTENQTSYSGGAILVQDGDLTVSSSTFTENSSDTLGGGIYITQGVLTVSESVFTENSSSAGGAIYHQISSTFPPVLTELNITDSTFQGNTATSSGGAVYYSSALSVYSSYYTAYIENCLFSENSANSSYGGALFSGGENVLVSGSTFFKNTAGNRGGGISDYSRNLTVQNSLFEKNSTNRYGGALYVEQTLILINSTLSANTSLEIGGGIAFGNSASSFEIVNSTLTGNAAARTGGGIYALGSIPGTITNSIIAGNSAPSISQVSLSFSRNNSIVQDSIEGLLDPVLRDNGGLTKTHALLPGSAGIDAGDDEALENVNSSILNRRETTHDSRGAGYERYRGEAIDIGAFEVQRPFAQIEMTLVDSPTSTAGNGEVAALPESLDWVDEWSGYWLEIWVSAPSAADLGVLSVALDLSYNTAITTAVAIEYGAAFTLNQTGAIDDTSGLIASLSAETNLTDVGDDQHVLFARIRFESTSEDGIDLDLEGEILIPQSPEFVINNLGIVFADNTDSEEVHGSAPATQVWANPFDLDDNDAINIRDLILFINQYSTIPSESNSPYAWFTDYNQDDRINSRDLISLINNYGKQKSNQTSISYPRNFPTAWKKHLTVEPALLPQQNANSVDQTDAESVLDGVVEYLEPQLTSEENNKLAQVNIEVIDLVDGVLSNTVRGTIYVDVNAAGYGWFVDDTPGDNSEFYLSGFLSLTTFPFSDAVGKIDLWTVILHELGHLLGYEHEADGVMQDTLAPGVRKLSDWADDETDSFFSTIGEDSGLVLF</sequence>
<dbReference type="InterPro" id="IPR006626">
    <property type="entry name" value="PbH1"/>
</dbReference>
<gene>
    <name evidence="8" type="ORF">Enr17x_57040</name>
</gene>
<organism evidence="8 9">
    <name type="scientific">Gimesia fumaroli</name>
    <dbReference type="NCBI Taxonomy" id="2527976"/>
    <lineage>
        <taxon>Bacteria</taxon>
        <taxon>Pseudomonadati</taxon>
        <taxon>Planctomycetota</taxon>
        <taxon>Planctomycetia</taxon>
        <taxon>Planctomycetales</taxon>
        <taxon>Planctomycetaceae</taxon>
        <taxon>Gimesia</taxon>
    </lineage>
</organism>
<dbReference type="Gene3D" id="2.160.20.10">
    <property type="entry name" value="Single-stranded right-handed beta-helix, Pectin lyase-like"/>
    <property type="match status" value="1"/>
</dbReference>
<keyword evidence="4" id="KW-0964">Secreted</keyword>
<dbReference type="NCBIfam" id="NF041518">
    <property type="entry name" value="choice_anch_Q"/>
    <property type="match status" value="2"/>
</dbReference>
<proteinExistence type="predicted"/>
<dbReference type="InterPro" id="IPR024079">
    <property type="entry name" value="MetalloPept_cat_dom_sf"/>
</dbReference>
<dbReference type="Pfam" id="PF02415">
    <property type="entry name" value="Chlam_PMP"/>
    <property type="match status" value="4"/>
</dbReference>
<dbReference type="PANTHER" id="PTHR11319">
    <property type="entry name" value="G PROTEIN-COUPLED RECEPTOR-RELATED"/>
    <property type="match status" value="1"/>
</dbReference>
<dbReference type="InterPro" id="IPR059226">
    <property type="entry name" value="Choice_anch_Q_dom"/>
</dbReference>
<dbReference type="SUPFAM" id="SSF51126">
    <property type="entry name" value="Pectin lyase-like"/>
    <property type="match status" value="4"/>
</dbReference>
<evidence type="ECO:0000256" key="7">
    <source>
        <dbReference type="ARBA" id="ARBA00023237"/>
    </source>
</evidence>
<dbReference type="SMART" id="SM00710">
    <property type="entry name" value="PbH1"/>
    <property type="match status" value="14"/>
</dbReference>
<dbReference type="InterPro" id="IPR011050">
    <property type="entry name" value="Pectin_lyase_fold/virulence"/>
</dbReference>
<keyword evidence="5" id="KW-0732">Signal</keyword>
<evidence type="ECO:0000313" key="8">
    <source>
        <dbReference type="EMBL" id="QDV53623.1"/>
    </source>
</evidence>
<evidence type="ECO:0000313" key="9">
    <source>
        <dbReference type="Proteomes" id="UP000318313"/>
    </source>
</evidence>
<dbReference type="InterPro" id="IPR012334">
    <property type="entry name" value="Pectin_lyas_fold"/>
</dbReference>
<dbReference type="NCBIfam" id="TIGR01376">
    <property type="entry name" value="POMP_repeat"/>
    <property type="match status" value="1"/>
</dbReference>
<protein>
    <submittedName>
        <fullName evidence="8">Putative outer membrane protein pmp20</fullName>
    </submittedName>
</protein>
<evidence type="ECO:0000256" key="3">
    <source>
        <dbReference type="ARBA" id="ARBA00004613"/>
    </source>
</evidence>
<evidence type="ECO:0000256" key="5">
    <source>
        <dbReference type="ARBA" id="ARBA00022729"/>
    </source>
</evidence>
<dbReference type="EMBL" id="CP037452">
    <property type="protein sequence ID" value="QDV53623.1"/>
    <property type="molecule type" value="Genomic_DNA"/>
</dbReference>
<dbReference type="GO" id="GO:0009279">
    <property type="term" value="C:cell outer membrane"/>
    <property type="evidence" value="ECO:0007669"/>
    <property type="project" value="UniProtKB-SubCell"/>
</dbReference>
<keyword evidence="9" id="KW-1185">Reference proteome</keyword>
<dbReference type="SUPFAM" id="SSF63446">
    <property type="entry name" value="Type I dockerin domain"/>
    <property type="match status" value="1"/>
</dbReference>
<dbReference type="GO" id="GO:0000272">
    <property type="term" value="P:polysaccharide catabolic process"/>
    <property type="evidence" value="ECO:0007669"/>
    <property type="project" value="InterPro"/>
</dbReference>
<name>A0A518IKJ6_9PLAN</name>
<accession>A0A518IKJ6</accession>
<dbReference type="GO" id="GO:0005576">
    <property type="term" value="C:extracellular region"/>
    <property type="evidence" value="ECO:0007669"/>
    <property type="project" value="UniProtKB-SubCell"/>
</dbReference>
<evidence type="ECO:0000256" key="1">
    <source>
        <dbReference type="ARBA" id="ARBA00004196"/>
    </source>
</evidence>
<dbReference type="KEGG" id="gfm:Enr17x_57040"/>
<comment type="subcellular location">
    <subcellularLocation>
        <location evidence="1">Cell envelope</location>
    </subcellularLocation>
    <subcellularLocation>
        <location evidence="2">Cell outer membrane</location>
    </subcellularLocation>
    <subcellularLocation>
        <location evidence="3">Secreted</location>
    </subcellularLocation>
</comment>
<dbReference type="GO" id="GO:0008237">
    <property type="term" value="F:metallopeptidase activity"/>
    <property type="evidence" value="ECO:0007669"/>
    <property type="project" value="InterPro"/>
</dbReference>
<dbReference type="OrthoDB" id="292920at2"/>
<evidence type="ECO:0000256" key="2">
    <source>
        <dbReference type="ARBA" id="ARBA00004442"/>
    </source>
</evidence>
<dbReference type="Proteomes" id="UP000318313">
    <property type="component" value="Chromosome"/>
</dbReference>
<evidence type="ECO:0000256" key="4">
    <source>
        <dbReference type="ARBA" id="ARBA00022525"/>
    </source>
</evidence>
<dbReference type="SUPFAM" id="SSF55486">
    <property type="entry name" value="Metalloproteases ('zincins'), catalytic domain"/>
    <property type="match status" value="1"/>
</dbReference>
<keyword evidence="7" id="KW-0998">Cell outer membrane</keyword>
<dbReference type="InterPro" id="IPR036439">
    <property type="entry name" value="Dockerin_dom_sf"/>
</dbReference>
<dbReference type="Gene3D" id="3.40.390.10">
    <property type="entry name" value="Collagenase (Catalytic Domain)"/>
    <property type="match status" value="1"/>
</dbReference>
<dbReference type="PANTHER" id="PTHR11319:SF35">
    <property type="entry name" value="OUTER MEMBRANE PROTEIN PMPC-RELATED"/>
    <property type="match status" value="1"/>
</dbReference>
<dbReference type="InterPro" id="IPR003368">
    <property type="entry name" value="POMP_repeat"/>
</dbReference>
<evidence type="ECO:0000256" key="6">
    <source>
        <dbReference type="ARBA" id="ARBA00023136"/>
    </source>
</evidence>
<keyword evidence="6" id="KW-0472">Membrane</keyword>
<reference evidence="8 9" key="1">
    <citation type="submission" date="2019-03" db="EMBL/GenBank/DDBJ databases">
        <title>Deep-cultivation of Planctomycetes and their phenomic and genomic characterization uncovers novel biology.</title>
        <authorList>
            <person name="Wiegand S."/>
            <person name="Jogler M."/>
            <person name="Boedeker C."/>
            <person name="Pinto D."/>
            <person name="Vollmers J."/>
            <person name="Rivas-Marin E."/>
            <person name="Kohn T."/>
            <person name="Peeters S.H."/>
            <person name="Heuer A."/>
            <person name="Rast P."/>
            <person name="Oberbeckmann S."/>
            <person name="Bunk B."/>
            <person name="Jeske O."/>
            <person name="Meyerdierks A."/>
            <person name="Storesund J.E."/>
            <person name="Kallscheuer N."/>
            <person name="Luecker S."/>
            <person name="Lage O.M."/>
            <person name="Pohl T."/>
            <person name="Merkel B.J."/>
            <person name="Hornburger P."/>
            <person name="Mueller R.-W."/>
            <person name="Bruemmer F."/>
            <person name="Labrenz M."/>
            <person name="Spormann A.M."/>
            <person name="Op den Camp H."/>
            <person name="Overmann J."/>
            <person name="Amann R."/>
            <person name="Jetten M.S.M."/>
            <person name="Mascher T."/>
            <person name="Medema M.H."/>
            <person name="Devos D.P."/>
            <person name="Kaster A.-K."/>
            <person name="Ovreas L."/>
            <person name="Rohde M."/>
            <person name="Galperin M.Y."/>
            <person name="Jogler C."/>
        </authorList>
    </citation>
    <scope>NUCLEOTIDE SEQUENCE [LARGE SCALE GENOMIC DNA]</scope>
    <source>
        <strain evidence="8 9">Enr17</strain>
    </source>
</reference>